<dbReference type="EMBL" id="JAQQWL010000013">
    <property type="protein sequence ID" value="KAK8043083.1"/>
    <property type="molecule type" value="Genomic_DNA"/>
</dbReference>
<accession>A0ABR1TBL1</accession>
<name>A0ABR1TBL1_9PEZI</name>
<evidence type="ECO:0000313" key="1">
    <source>
        <dbReference type="EMBL" id="KAK8043083.1"/>
    </source>
</evidence>
<proteinExistence type="predicted"/>
<protein>
    <submittedName>
        <fullName evidence="1">Uncharacterized protein</fullName>
    </submittedName>
</protein>
<comment type="caution">
    <text evidence="1">The sequence shown here is derived from an EMBL/GenBank/DDBJ whole genome shotgun (WGS) entry which is preliminary data.</text>
</comment>
<reference evidence="1 2" key="1">
    <citation type="submission" date="2023-01" db="EMBL/GenBank/DDBJ databases">
        <title>Analysis of 21 Apiospora genomes using comparative genomics revels a genus with tremendous synthesis potential of carbohydrate active enzymes and secondary metabolites.</title>
        <authorList>
            <person name="Sorensen T."/>
        </authorList>
    </citation>
    <scope>NUCLEOTIDE SEQUENCE [LARGE SCALE GENOMIC DNA]</scope>
    <source>
        <strain evidence="1 2">CBS 135458</strain>
    </source>
</reference>
<evidence type="ECO:0000313" key="2">
    <source>
        <dbReference type="Proteomes" id="UP001480595"/>
    </source>
</evidence>
<dbReference type="GeneID" id="92098038"/>
<dbReference type="RefSeq" id="XP_066709936.1">
    <property type="nucleotide sequence ID" value="XM_066864975.1"/>
</dbReference>
<sequence>MADQQYLPIQYHIANSSPPMFNHVMVQSPSPAAEFELGSRVAKGIIALSSDPARKSPCPLSKTSLCITWGIRDDTEPWCRLWIPSWICKAAGIDMRKSVDSYIDDLLESTMYANYLIPQLHPTHTATMTELGSNIHDEADTTTFGAEGQFPEHSVTVKIVKAPFLDRPKLQLSIEIEVIGQESQRTSLWRSIQETMTVGSRD</sequence>
<keyword evidence="2" id="KW-1185">Reference proteome</keyword>
<gene>
    <name evidence="1" type="ORF">PG994_013566</name>
</gene>
<dbReference type="Proteomes" id="UP001480595">
    <property type="component" value="Unassembled WGS sequence"/>
</dbReference>
<organism evidence="1 2">
    <name type="scientific">Apiospora phragmitis</name>
    <dbReference type="NCBI Taxonomy" id="2905665"/>
    <lineage>
        <taxon>Eukaryota</taxon>
        <taxon>Fungi</taxon>
        <taxon>Dikarya</taxon>
        <taxon>Ascomycota</taxon>
        <taxon>Pezizomycotina</taxon>
        <taxon>Sordariomycetes</taxon>
        <taxon>Xylariomycetidae</taxon>
        <taxon>Amphisphaeriales</taxon>
        <taxon>Apiosporaceae</taxon>
        <taxon>Apiospora</taxon>
    </lineage>
</organism>